<dbReference type="InterPro" id="IPR052207">
    <property type="entry name" value="Max-like/E-box_TFs"/>
</dbReference>
<feature type="compositionally biased region" description="Low complexity" evidence="6">
    <location>
        <begin position="119"/>
        <end position="128"/>
    </location>
</feature>
<dbReference type="PANTHER" id="PTHR15741">
    <property type="entry name" value="BASIC HELIX-LOOP-HELIX ZIP TRANSCRIPTION FACTOR"/>
    <property type="match status" value="1"/>
</dbReference>
<keyword evidence="5" id="KW-0539">Nucleus</keyword>
<evidence type="ECO:0000256" key="2">
    <source>
        <dbReference type="ARBA" id="ARBA00023015"/>
    </source>
</evidence>
<dbReference type="GO" id="GO:0000978">
    <property type="term" value="F:RNA polymerase II cis-regulatory region sequence-specific DNA binding"/>
    <property type="evidence" value="ECO:0007669"/>
    <property type="project" value="TreeGrafter"/>
</dbReference>
<dbReference type="GO" id="GO:0000981">
    <property type="term" value="F:DNA-binding transcription factor activity, RNA polymerase II-specific"/>
    <property type="evidence" value="ECO:0007669"/>
    <property type="project" value="TreeGrafter"/>
</dbReference>
<dbReference type="PANTHER" id="PTHR15741:SF39">
    <property type="entry name" value="BHLH TRANSCRIPTION FACTOR (EUROFUNG)"/>
    <property type="match status" value="1"/>
</dbReference>
<dbReference type="Proteomes" id="UP001287356">
    <property type="component" value="Unassembled WGS sequence"/>
</dbReference>
<evidence type="ECO:0000259" key="7">
    <source>
        <dbReference type="PROSITE" id="PS50888"/>
    </source>
</evidence>
<comment type="caution">
    <text evidence="8">The sequence shown here is derived from an EMBL/GenBank/DDBJ whole genome shotgun (WGS) entry which is preliminary data.</text>
</comment>
<keyword evidence="9" id="KW-1185">Reference proteome</keyword>
<evidence type="ECO:0000313" key="9">
    <source>
        <dbReference type="Proteomes" id="UP001287356"/>
    </source>
</evidence>
<evidence type="ECO:0000256" key="4">
    <source>
        <dbReference type="ARBA" id="ARBA00023163"/>
    </source>
</evidence>
<dbReference type="GO" id="GO:0005634">
    <property type="term" value="C:nucleus"/>
    <property type="evidence" value="ECO:0007669"/>
    <property type="project" value="UniProtKB-SubCell"/>
</dbReference>
<dbReference type="SMART" id="SM00353">
    <property type="entry name" value="HLH"/>
    <property type="match status" value="1"/>
</dbReference>
<dbReference type="Pfam" id="PF00010">
    <property type="entry name" value="HLH"/>
    <property type="match status" value="1"/>
</dbReference>
<name>A0AAE0JSU6_9PEZI</name>
<proteinExistence type="predicted"/>
<dbReference type="InterPro" id="IPR036638">
    <property type="entry name" value="HLH_DNA-bd_sf"/>
</dbReference>
<dbReference type="InterPro" id="IPR011598">
    <property type="entry name" value="bHLH_dom"/>
</dbReference>
<protein>
    <recommendedName>
        <fullName evidence="7">BHLH domain-containing protein</fullName>
    </recommendedName>
</protein>
<keyword evidence="4" id="KW-0804">Transcription</keyword>
<evidence type="ECO:0000256" key="5">
    <source>
        <dbReference type="ARBA" id="ARBA00023242"/>
    </source>
</evidence>
<keyword evidence="3" id="KW-0238">DNA-binding</keyword>
<evidence type="ECO:0000256" key="3">
    <source>
        <dbReference type="ARBA" id="ARBA00023125"/>
    </source>
</evidence>
<sequence>MSDQAERQRLADEKWKARQARHITFEQRRRRNIRDGFERLSAIVPGAEGKAQCESVVLKHTVDFIHEQLKEREALIRELEARGETVDPALKTGYLEGPRSLAVLEIDEIPGYQEAGPSGQAALETGETGETGEIEAGYQEA</sequence>
<reference evidence="8" key="2">
    <citation type="submission" date="2023-06" db="EMBL/GenBank/DDBJ databases">
        <authorList>
            <consortium name="Lawrence Berkeley National Laboratory"/>
            <person name="Haridas S."/>
            <person name="Hensen N."/>
            <person name="Bonometti L."/>
            <person name="Westerberg I."/>
            <person name="Brannstrom I.O."/>
            <person name="Guillou S."/>
            <person name="Cros-Aarteil S."/>
            <person name="Calhoun S."/>
            <person name="Kuo A."/>
            <person name="Mondo S."/>
            <person name="Pangilinan J."/>
            <person name="Riley R."/>
            <person name="Labutti K."/>
            <person name="Andreopoulos B."/>
            <person name="Lipzen A."/>
            <person name="Chen C."/>
            <person name="Yanf M."/>
            <person name="Daum C."/>
            <person name="Ng V."/>
            <person name="Clum A."/>
            <person name="Steindorff A."/>
            <person name="Ohm R."/>
            <person name="Martin F."/>
            <person name="Silar P."/>
            <person name="Natvig D."/>
            <person name="Lalanne C."/>
            <person name="Gautier V."/>
            <person name="Ament-Velasquez S.L."/>
            <person name="Kruys A."/>
            <person name="Hutchinson M.I."/>
            <person name="Powell A.J."/>
            <person name="Barry K."/>
            <person name="Miller A.N."/>
            <person name="Grigoriev I.V."/>
            <person name="Debuchy R."/>
            <person name="Gladieux P."/>
            <person name="Thoren M.H."/>
            <person name="Johannesson H."/>
        </authorList>
    </citation>
    <scope>NUCLEOTIDE SEQUENCE</scope>
    <source>
        <strain evidence="8">CBS 958.72</strain>
    </source>
</reference>
<feature type="region of interest" description="Disordered" evidence="6">
    <location>
        <begin position="112"/>
        <end position="141"/>
    </location>
</feature>
<evidence type="ECO:0000256" key="6">
    <source>
        <dbReference type="SAM" id="MobiDB-lite"/>
    </source>
</evidence>
<feature type="domain" description="BHLH" evidence="7">
    <location>
        <begin position="17"/>
        <end position="68"/>
    </location>
</feature>
<comment type="subcellular location">
    <subcellularLocation>
        <location evidence="1">Nucleus</location>
    </subcellularLocation>
</comment>
<keyword evidence="2" id="KW-0805">Transcription regulation</keyword>
<dbReference type="SUPFAM" id="SSF47459">
    <property type="entry name" value="HLH, helix-loop-helix DNA-binding domain"/>
    <property type="match status" value="1"/>
</dbReference>
<dbReference type="EMBL" id="JAULSN010000017">
    <property type="protein sequence ID" value="KAK3358337.1"/>
    <property type="molecule type" value="Genomic_DNA"/>
</dbReference>
<dbReference type="PROSITE" id="PS50888">
    <property type="entry name" value="BHLH"/>
    <property type="match status" value="1"/>
</dbReference>
<evidence type="ECO:0000256" key="1">
    <source>
        <dbReference type="ARBA" id="ARBA00004123"/>
    </source>
</evidence>
<dbReference type="Gene3D" id="4.10.280.10">
    <property type="entry name" value="Helix-loop-helix DNA-binding domain"/>
    <property type="match status" value="1"/>
</dbReference>
<reference evidence="8" key="1">
    <citation type="journal article" date="2023" name="Mol. Phylogenet. Evol.">
        <title>Genome-scale phylogeny and comparative genomics of the fungal order Sordariales.</title>
        <authorList>
            <person name="Hensen N."/>
            <person name="Bonometti L."/>
            <person name="Westerberg I."/>
            <person name="Brannstrom I.O."/>
            <person name="Guillou S."/>
            <person name="Cros-Aarteil S."/>
            <person name="Calhoun S."/>
            <person name="Haridas S."/>
            <person name="Kuo A."/>
            <person name="Mondo S."/>
            <person name="Pangilinan J."/>
            <person name="Riley R."/>
            <person name="LaButti K."/>
            <person name="Andreopoulos B."/>
            <person name="Lipzen A."/>
            <person name="Chen C."/>
            <person name="Yan M."/>
            <person name="Daum C."/>
            <person name="Ng V."/>
            <person name="Clum A."/>
            <person name="Steindorff A."/>
            <person name="Ohm R.A."/>
            <person name="Martin F."/>
            <person name="Silar P."/>
            <person name="Natvig D.O."/>
            <person name="Lalanne C."/>
            <person name="Gautier V."/>
            <person name="Ament-Velasquez S.L."/>
            <person name="Kruys A."/>
            <person name="Hutchinson M.I."/>
            <person name="Powell A.J."/>
            <person name="Barry K."/>
            <person name="Miller A.N."/>
            <person name="Grigoriev I.V."/>
            <person name="Debuchy R."/>
            <person name="Gladieux P."/>
            <person name="Hiltunen Thoren M."/>
            <person name="Johannesson H."/>
        </authorList>
    </citation>
    <scope>NUCLEOTIDE SEQUENCE</scope>
    <source>
        <strain evidence="8">CBS 958.72</strain>
    </source>
</reference>
<dbReference type="GO" id="GO:0046983">
    <property type="term" value="F:protein dimerization activity"/>
    <property type="evidence" value="ECO:0007669"/>
    <property type="project" value="InterPro"/>
</dbReference>
<evidence type="ECO:0000313" key="8">
    <source>
        <dbReference type="EMBL" id="KAK3358337.1"/>
    </source>
</evidence>
<dbReference type="AlphaFoldDB" id="A0AAE0JSU6"/>
<organism evidence="8 9">
    <name type="scientific">Lasiosphaeria ovina</name>
    <dbReference type="NCBI Taxonomy" id="92902"/>
    <lineage>
        <taxon>Eukaryota</taxon>
        <taxon>Fungi</taxon>
        <taxon>Dikarya</taxon>
        <taxon>Ascomycota</taxon>
        <taxon>Pezizomycotina</taxon>
        <taxon>Sordariomycetes</taxon>
        <taxon>Sordariomycetidae</taxon>
        <taxon>Sordariales</taxon>
        <taxon>Lasiosphaeriaceae</taxon>
        <taxon>Lasiosphaeria</taxon>
    </lineage>
</organism>
<gene>
    <name evidence="8" type="ORF">B0T24DRAFT_135116</name>
</gene>
<accession>A0AAE0JSU6</accession>